<dbReference type="Pfam" id="PF00512">
    <property type="entry name" value="HisKA"/>
    <property type="match status" value="1"/>
</dbReference>
<keyword evidence="13" id="KW-1133">Transmembrane helix</keyword>
<keyword evidence="11" id="KW-0804">Transcription</keyword>
<dbReference type="RefSeq" id="WP_301193117.1">
    <property type="nucleotide sequence ID" value="NZ_JAPDPJ010000128.1"/>
</dbReference>
<feature type="signal peptide" evidence="14">
    <location>
        <begin position="1"/>
        <end position="22"/>
    </location>
</feature>
<dbReference type="Gene3D" id="2.60.40.10">
    <property type="entry name" value="Immunoglobulins"/>
    <property type="match status" value="1"/>
</dbReference>
<dbReference type="CDD" id="cd17574">
    <property type="entry name" value="REC_OmpR"/>
    <property type="match status" value="1"/>
</dbReference>
<dbReference type="SUPFAM" id="SSF55874">
    <property type="entry name" value="ATPase domain of HSP90 chaperone/DNA topoisomerase II/histidine kinase"/>
    <property type="match status" value="1"/>
</dbReference>
<evidence type="ECO:0000256" key="7">
    <source>
        <dbReference type="ARBA" id="ARBA00022840"/>
    </source>
</evidence>
<comment type="caution">
    <text evidence="18">The sequence shown here is derived from an EMBL/GenBank/DDBJ whole genome shotgun (WGS) entry which is preliminary data.</text>
</comment>
<keyword evidence="14" id="KW-0732">Signal</keyword>
<dbReference type="InterPro" id="IPR001789">
    <property type="entry name" value="Sig_transdc_resp-reg_receiver"/>
</dbReference>
<organism evidence="18 19">
    <name type="scientific">Plebeiibacterium sediminum</name>
    <dbReference type="NCBI Taxonomy" id="2992112"/>
    <lineage>
        <taxon>Bacteria</taxon>
        <taxon>Pseudomonadati</taxon>
        <taxon>Bacteroidota</taxon>
        <taxon>Bacteroidia</taxon>
        <taxon>Marinilabiliales</taxon>
        <taxon>Marinilabiliaceae</taxon>
        <taxon>Plebeiibacterium</taxon>
    </lineage>
</organism>
<protein>
    <recommendedName>
        <fullName evidence="2">histidine kinase</fullName>
        <ecNumber evidence="2">2.7.13.3</ecNumber>
    </recommendedName>
</protein>
<evidence type="ECO:0000259" key="16">
    <source>
        <dbReference type="PROSITE" id="PS50109"/>
    </source>
</evidence>
<feature type="modified residue" description="4-aspartylphosphate" evidence="12">
    <location>
        <position position="1111"/>
    </location>
</feature>
<dbReference type="Pfam" id="PF07495">
    <property type="entry name" value="Y_Y_Y"/>
    <property type="match status" value="1"/>
</dbReference>
<keyword evidence="6" id="KW-0418">Kinase</keyword>
<dbReference type="InterPro" id="IPR015943">
    <property type="entry name" value="WD40/YVTN_repeat-like_dom_sf"/>
</dbReference>
<dbReference type="PROSITE" id="PS50110">
    <property type="entry name" value="RESPONSE_REGULATORY"/>
    <property type="match status" value="1"/>
</dbReference>
<dbReference type="PROSITE" id="PS00041">
    <property type="entry name" value="HTH_ARAC_FAMILY_1"/>
    <property type="match status" value="1"/>
</dbReference>
<evidence type="ECO:0000256" key="4">
    <source>
        <dbReference type="ARBA" id="ARBA00022679"/>
    </source>
</evidence>
<dbReference type="CDD" id="cd00082">
    <property type="entry name" value="HisKA"/>
    <property type="match status" value="1"/>
</dbReference>
<evidence type="ECO:0000256" key="2">
    <source>
        <dbReference type="ARBA" id="ARBA00012438"/>
    </source>
</evidence>
<feature type="domain" description="Histidine kinase" evidence="16">
    <location>
        <begin position="804"/>
        <end position="1021"/>
    </location>
</feature>
<dbReference type="EMBL" id="JAPDPJ010000128">
    <property type="protein sequence ID" value="MCW3789569.1"/>
    <property type="molecule type" value="Genomic_DNA"/>
</dbReference>
<keyword evidence="7" id="KW-0067">ATP-binding</keyword>
<dbReference type="SUPFAM" id="SSF63825">
    <property type="entry name" value="YWTD domain"/>
    <property type="match status" value="1"/>
</dbReference>
<dbReference type="SMART" id="SM00387">
    <property type="entry name" value="HATPase_c"/>
    <property type="match status" value="1"/>
</dbReference>
<dbReference type="SUPFAM" id="SSF52172">
    <property type="entry name" value="CheY-like"/>
    <property type="match status" value="1"/>
</dbReference>
<dbReference type="GO" id="GO:0043565">
    <property type="term" value="F:sequence-specific DNA binding"/>
    <property type="evidence" value="ECO:0007669"/>
    <property type="project" value="InterPro"/>
</dbReference>
<dbReference type="InterPro" id="IPR011110">
    <property type="entry name" value="Reg_prop"/>
</dbReference>
<evidence type="ECO:0000256" key="3">
    <source>
        <dbReference type="ARBA" id="ARBA00022553"/>
    </source>
</evidence>
<dbReference type="SUPFAM" id="SSF46689">
    <property type="entry name" value="Homeodomain-like"/>
    <property type="match status" value="1"/>
</dbReference>
<keyword evidence="9" id="KW-0805">Transcription regulation</keyword>
<reference evidence="18" key="1">
    <citation type="submission" date="2022-10" db="EMBL/GenBank/DDBJ databases">
        <authorList>
            <person name="Yu W.X."/>
        </authorList>
    </citation>
    <scope>NUCLEOTIDE SEQUENCE</scope>
    <source>
        <strain evidence="18">AAT</strain>
    </source>
</reference>
<evidence type="ECO:0000313" key="18">
    <source>
        <dbReference type="EMBL" id="MCW3789569.1"/>
    </source>
</evidence>
<dbReference type="Pfam" id="PF02518">
    <property type="entry name" value="HATPase_c"/>
    <property type="match status" value="1"/>
</dbReference>
<keyword evidence="8" id="KW-0902">Two-component regulatory system</keyword>
<evidence type="ECO:0000256" key="5">
    <source>
        <dbReference type="ARBA" id="ARBA00022741"/>
    </source>
</evidence>
<evidence type="ECO:0000313" key="19">
    <source>
        <dbReference type="Proteomes" id="UP001209229"/>
    </source>
</evidence>
<keyword evidence="5" id="KW-0547">Nucleotide-binding</keyword>
<dbReference type="InterPro" id="IPR011006">
    <property type="entry name" value="CheY-like_superfamily"/>
</dbReference>
<dbReference type="Gene3D" id="1.10.287.130">
    <property type="match status" value="1"/>
</dbReference>
<gene>
    <name evidence="18" type="ORF">OM075_24125</name>
</gene>
<evidence type="ECO:0000256" key="6">
    <source>
        <dbReference type="ARBA" id="ARBA00022777"/>
    </source>
</evidence>
<dbReference type="InterPro" id="IPR009057">
    <property type="entry name" value="Homeodomain-like_sf"/>
</dbReference>
<dbReference type="PROSITE" id="PS50109">
    <property type="entry name" value="HIS_KIN"/>
    <property type="match status" value="1"/>
</dbReference>
<dbReference type="InterPro" id="IPR018062">
    <property type="entry name" value="HTH_AraC-typ_CS"/>
</dbReference>
<evidence type="ECO:0000256" key="12">
    <source>
        <dbReference type="PROSITE-ProRule" id="PRU00169"/>
    </source>
</evidence>
<evidence type="ECO:0000259" key="17">
    <source>
        <dbReference type="PROSITE" id="PS50110"/>
    </source>
</evidence>
<evidence type="ECO:0000256" key="11">
    <source>
        <dbReference type="ARBA" id="ARBA00023163"/>
    </source>
</evidence>
<dbReference type="SUPFAM" id="SSF47384">
    <property type="entry name" value="Homodimeric domain of signal transducing histidine kinase"/>
    <property type="match status" value="1"/>
</dbReference>
<evidence type="ECO:0000256" key="13">
    <source>
        <dbReference type="SAM" id="Phobius"/>
    </source>
</evidence>
<dbReference type="EC" id="2.7.13.3" evidence="2"/>
<feature type="transmembrane region" description="Helical" evidence="13">
    <location>
        <begin position="765"/>
        <end position="787"/>
    </location>
</feature>
<dbReference type="Gene3D" id="3.40.50.2300">
    <property type="match status" value="1"/>
</dbReference>
<evidence type="ECO:0000256" key="1">
    <source>
        <dbReference type="ARBA" id="ARBA00000085"/>
    </source>
</evidence>
<evidence type="ECO:0000256" key="9">
    <source>
        <dbReference type="ARBA" id="ARBA00023015"/>
    </source>
</evidence>
<dbReference type="PROSITE" id="PS01124">
    <property type="entry name" value="HTH_ARAC_FAMILY_2"/>
    <property type="match status" value="1"/>
</dbReference>
<dbReference type="PRINTS" id="PR00344">
    <property type="entry name" value="BCTRLSENSOR"/>
</dbReference>
<keyword evidence="3 12" id="KW-0597">Phosphoprotein</keyword>
<feature type="chain" id="PRO_5042220844" description="histidine kinase" evidence="14">
    <location>
        <begin position="23"/>
        <end position="1309"/>
    </location>
</feature>
<dbReference type="InterPro" id="IPR036097">
    <property type="entry name" value="HisK_dim/P_sf"/>
</dbReference>
<comment type="catalytic activity">
    <reaction evidence="1">
        <text>ATP + protein L-histidine = ADP + protein N-phospho-L-histidine.</text>
        <dbReference type="EC" id="2.7.13.3"/>
    </reaction>
</comment>
<accession>A0AAE3M983</accession>
<evidence type="ECO:0000256" key="14">
    <source>
        <dbReference type="SAM" id="SignalP"/>
    </source>
</evidence>
<dbReference type="Proteomes" id="UP001209229">
    <property type="component" value="Unassembled WGS sequence"/>
</dbReference>
<dbReference type="PANTHER" id="PTHR43547">
    <property type="entry name" value="TWO-COMPONENT HISTIDINE KINASE"/>
    <property type="match status" value="1"/>
</dbReference>
<dbReference type="InterPro" id="IPR003661">
    <property type="entry name" value="HisK_dim/P_dom"/>
</dbReference>
<dbReference type="Pfam" id="PF00072">
    <property type="entry name" value="Response_reg"/>
    <property type="match status" value="1"/>
</dbReference>
<sequence>MILQKKKFVVFIYLFCFILTQAFGQQHVIDNSSIRFYNLNEKYGLSIREVNSICEDSNGFIWASSKMGIIRYTPGDVRTYKLPYENSNVITTRLSFNQGHLYVYTNNGQIFYYNAIADQFELIINLATRLRNPYLFISRIVIDSKSQLWISSASGLFLYNKKDGLKVFMSGEYVYNVTNGPGEKLLLVRNAELLYFNPTDHKTDLIYKLPQDKVRHISSVKYDEGNDMVCIGTKEDGFFVLKNMGGQRKLIKIKDIPDQPVMSIENCNDSIIYVGVDGQGIWGVDSRDLLVKSVMKENVNNPNSLKGNGVYDIFCSSDKRVWVGTYSGGVSYFEMGNSEFKNYVHIINDPNSLVNNDVNSVIEDSDGNLWFATNNGISKYIPSSNKWKSYYFNNKGDAQVFLSICEDAKGRIWAGTYSSGVYVLNKNTGEQLYHYNKKNYGETFKTDFVFNIFSDLDHDIWIGGGSDDLTHYDFKTGKFSQVKDVPVNVIINYGKDSLLIATTKGLLVYNKRTKGTIKIINDYSVVDMRIKGRELWMCAVGQGVIKYNLDTHNIKQITISDGLPSNYTSSIEYVNGLFWVGSEQGLCSIDEKNFKVKNYTNFNGLNNVSFNDNAHTLLKNGDLLWGTNRGAILFNPEKIKSQSSKGQIYIQEIDVNGTSLRETEPIQLNTPIDSISELTLHYDQNNLSFELLPIFTALPQVKFVWKLEGLDQDWNRPVNSRILSYSNIPSGSYHLMIKMYDDSLSEVIAERTLAINITPPYWEMWWFKILGIVLFLSISTFFVLYYISRLKKRHSEEKIRFFSNTAHDMRTSLTLITAPIEELKNEEGLSKRGKSYLNMASEQAARFKNVVTRLMDFQKVDIGKEKLHLTEVDIVKFIETRVMMFAASAKRKKLELVFESKVNVCYTMIDEIVIEKIIDNLLSNAIKYSFEGTKIKIKLSSNDNKWKLIVKDQGIGIEKKAQKHLFKEYYRGNNAINAKIVGSGIGLLLVKNYINLHGGKITCDSQLNKGTTFTIVIPLNTKQGKDDNTYVSSSNDVNSVTESDVEVDYQEVFEKSDQATEMKVVIVEDNDYLRDFLATSLCDRYQVFLAENGRIGWEMICKHTPDMVVSDIMMPEMDGYELCSKIKSNYETSHIPVILLTALGAKEQQLQGLGLGADDYLVKPFDVNILRQRIDSIIQNREIIRERALKIIKLADNNETLLNNELNDSFLKKMVETVRDNLGNSEFSKHDFASAMNVSNSLLYKKVKALTNQSPSDFIRSIRLEHALELVQTKQYSVTEISEMCGFASVGYFSTVFRKHYGKTPSQIE</sequence>
<dbReference type="PANTHER" id="PTHR43547:SF2">
    <property type="entry name" value="HYBRID SIGNAL TRANSDUCTION HISTIDINE KINASE C"/>
    <property type="match status" value="1"/>
</dbReference>
<dbReference type="Gene3D" id="1.10.10.60">
    <property type="entry name" value="Homeodomain-like"/>
    <property type="match status" value="1"/>
</dbReference>
<proteinExistence type="predicted"/>
<evidence type="ECO:0000256" key="8">
    <source>
        <dbReference type="ARBA" id="ARBA00023012"/>
    </source>
</evidence>
<dbReference type="InterPro" id="IPR018060">
    <property type="entry name" value="HTH_AraC"/>
</dbReference>
<keyword evidence="19" id="KW-1185">Reference proteome</keyword>
<dbReference type="FunFam" id="3.30.565.10:FF:000037">
    <property type="entry name" value="Hybrid sensor histidine kinase/response regulator"/>
    <property type="match status" value="1"/>
</dbReference>
<dbReference type="InterPro" id="IPR013783">
    <property type="entry name" value="Ig-like_fold"/>
</dbReference>
<dbReference type="InterPro" id="IPR011123">
    <property type="entry name" value="Y_Y_Y"/>
</dbReference>
<keyword evidence="4" id="KW-0808">Transferase</keyword>
<keyword evidence="13" id="KW-0472">Membrane</keyword>
<feature type="domain" description="HTH araC/xylS-type" evidence="15">
    <location>
        <begin position="1212"/>
        <end position="1309"/>
    </location>
</feature>
<dbReference type="InterPro" id="IPR005467">
    <property type="entry name" value="His_kinase_dom"/>
</dbReference>
<dbReference type="GO" id="GO:0003700">
    <property type="term" value="F:DNA-binding transcription factor activity"/>
    <property type="evidence" value="ECO:0007669"/>
    <property type="project" value="InterPro"/>
</dbReference>
<dbReference type="Gene3D" id="2.130.10.10">
    <property type="entry name" value="YVTN repeat-like/Quinoprotein amine dehydrogenase"/>
    <property type="match status" value="3"/>
</dbReference>
<dbReference type="Pfam" id="PF07494">
    <property type="entry name" value="Reg_prop"/>
    <property type="match status" value="3"/>
</dbReference>
<dbReference type="GO" id="GO:0000155">
    <property type="term" value="F:phosphorelay sensor kinase activity"/>
    <property type="evidence" value="ECO:0007669"/>
    <property type="project" value="InterPro"/>
</dbReference>
<keyword evidence="10" id="KW-0238">DNA-binding</keyword>
<dbReference type="SMART" id="SM00448">
    <property type="entry name" value="REC"/>
    <property type="match status" value="1"/>
</dbReference>
<evidence type="ECO:0000256" key="10">
    <source>
        <dbReference type="ARBA" id="ARBA00023125"/>
    </source>
</evidence>
<dbReference type="SMART" id="SM00388">
    <property type="entry name" value="HisKA"/>
    <property type="match status" value="1"/>
</dbReference>
<dbReference type="InterPro" id="IPR004358">
    <property type="entry name" value="Sig_transdc_His_kin-like_C"/>
</dbReference>
<dbReference type="GO" id="GO:0005524">
    <property type="term" value="F:ATP binding"/>
    <property type="evidence" value="ECO:0007669"/>
    <property type="project" value="UniProtKB-KW"/>
</dbReference>
<dbReference type="InterPro" id="IPR003594">
    <property type="entry name" value="HATPase_dom"/>
</dbReference>
<dbReference type="Gene3D" id="3.30.565.10">
    <property type="entry name" value="Histidine kinase-like ATPase, C-terminal domain"/>
    <property type="match status" value="1"/>
</dbReference>
<feature type="domain" description="Response regulatory" evidence="17">
    <location>
        <begin position="1063"/>
        <end position="1178"/>
    </location>
</feature>
<dbReference type="InterPro" id="IPR036890">
    <property type="entry name" value="HATPase_C_sf"/>
</dbReference>
<evidence type="ECO:0000259" key="15">
    <source>
        <dbReference type="PROSITE" id="PS01124"/>
    </source>
</evidence>
<dbReference type="SUPFAM" id="SSF63829">
    <property type="entry name" value="Calcium-dependent phosphotriesterase"/>
    <property type="match status" value="3"/>
</dbReference>
<dbReference type="Pfam" id="PF12833">
    <property type="entry name" value="HTH_18"/>
    <property type="match status" value="1"/>
</dbReference>
<name>A0AAE3M983_9BACT</name>
<keyword evidence="13" id="KW-0812">Transmembrane</keyword>
<dbReference type="SMART" id="SM00342">
    <property type="entry name" value="HTH_ARAC"/>
    <property type="match status" value="1"/>
</dbReference>